<sequence length="148" mass="16507">MTTCKYKYHMTRKKSRAISKTATKKLMIESDEPLEDDNNIHGMGNQDEDNTISALCGNLCNDEVVAKCQPYLKNPTAINDPELGNEQNESVVGSRQSSGFVTTTMEHNGTESIYKEEGIVEKHIDDTTEPQGEKHIPCLWSPSDLSKT</sequence>
<dbReference type="Proteomes" id="UP000604825">
    <property type="component" value="Unassembled WGS sequence"/>
</dbReference>
<feature type="region of interest" description="Disordered" evidence="1">
    <location>
        <begin position="75"/>
        <end position="99"/>
    </location>
</feature>
<feature type="region of interest" description="Disordered" evidence="1">
    <location>
        <begin position="126"/>
        <end position="148"/>
    </location>
</feature>
<dbReference type="OrthoDB" id="1681423at2759"/>
<evidence type="ECO:0000256" key="1">
    <source>
        <dbReference type="SAM" id="MobiDB-lite"/>
    </source>
</evidence>
<gene>
    <name evidence="2" type="ORF">NCGR_LOCUS41600</name>
</gene>
<name>A0A811QPL9_9POAL</name>
<evidence type="ECO:0000313" key="3">
    <source>
        <dbReference type="Proteomes" id="UP000604825"/>
    </source>
</evidence>
<feature type="compositionally biased region" description="Basic and acidic residues" evidence="1">
    <location>
        <begin position="126"/>
        <end position="136"/>
    </location>
</feature>
<evidence type="ECO:0000313" key="2">
    <source>
        <dbReference type="EMBL" id="CAD6258117.1"/>
    </source>
</evidence>
<accession>A0A811QPL9</accession>
<keyword evidence="3" id="KW-1185">Reference proteome</keyword>
<organism evidence="2 3">
    <name type="scientific">Miscanthus lutarioriparius</name>
    <dbReference type="NCBI Taxonomy" id="422564"/>
    <lineage>
        <taxon>Eukaryota</taxon>
        <taxon>Viridiplantae</taxon>
        <taxon>Streptophyta</taxon>
        <taxon>Embryophyta</taxon>
        <taxon>Tracheophyta</taxon>
        <taxon>Spermatophyta</taxon>
        <taxon>Magnoliopsida</taxon>
        <taxon>Liliopsida</taxon>
        <taxon>Poales</taxon>
        <taxon>Poaceae</taxon>
        <taxon>PACMAD clade</taxon>
        <taxon>Panicoideae</taxon>
        <taxon>Andropogonodae</taxon>
        <taxon>Andropogoneae</taxon>
        <taxon>Saccharinae</taxon>
        <taxon>Miscanthus</taxon>
    </lineage>
</organism>
<dbReference type="AlphaFoldDB" id="A0A811QPL9"/>
<reference evidence="2" key="1">
    <citation type="submission" date="2020-10" db="EMBL/GenBank/DDBJ databases">
        <authorList>
            <person name="Han B."/>
            <person name="Lu T."/>
            <person name="Zhao Q."/>
            <person name="Huang X."/>
            <person name="Zhao Y."/>
        </authorList>
    </citation>
    <scope>NUCLEOTIDE SEQUENCE</scope>
</reference>
<comment type="caution">
    <text evidence="2">The sequence shown here is derived from an EMBL/GenBank/DDBJ whole genome shotgun (WGS) entry which is preliminary data.</text>
</comment>
<dbReference type="EMBL" id="CAJGYO010000010">
    <property type="protein sequence ID" value="CAD6258117.1"/>
    <property type="molecule type" value="Genomic_DNA"/>
</dbReference>
<protein>
    <submittedName>
        <fullName evidence="2">Uncharacterized protein</fullName>
    </submittedName>
</protein>
<proteinExistence type="predicted"/>
<feature type="compositionally biased region" description="Polar residues" evidence="1">
    <location>
        <begin position="85"/>
        <end position="99"/>
    </location>
</feature>